<accession>A0AAW2LH24</accession>
<gene>
    <name evidence="1" type="ORF">Scaly_2850800</name>
</gene>
<dbReference type="AlphaFoldDB" id="A0AAW2LH24"/>
<dbReference type="PANTHER" id="PTHR10775:SF188">
    <property type="entry name" value="TRANSPOSASE-ASSOCIATED DOMAIN-CONTAINING PROTEIN"/>
    <property type="match status" value="1"/>
</dbReference>
<sequence length="359" mass="40511">MRLLVSLKCRRSQPPLAMLRAINHSGVMNNVWIGHNGWFLMQPGRVILLLITKVSLICTRSIPMDAGTSSYVYGGGGQYDYDEPGLPDRFSNVVHAADQSLWDGCNQSQLGVVAELVDIKVDGHIFEQMYDRISQWANRILLSDHTLPGDYYSMKKLVKDLGLPVEKIHACKNSCMLYCKDNVDLEYCKFCGDSRYKPARGRDHTGRSSRMQSLEEPRNDLLGFCTDNFSARSVRSYLLMLAGYHYTVQSSPWAVVRHANLTATNNFSLCTIHTEGTTKPSRRIVSRIRGQILSWNPPSSLHTPTTLDKAYDDHASRHSHRLPYPRYSLHMHVTAMIPQVRGLILILSEPGIPVIPTKP</sequence>
<comment type="caution">
    <text evidence="1">The sequence shown here is derived from an EMBL/GenBank/DDBJ whole genome shotgun (WGS) entry which is preliminary data.</text>
</comment>
<evidence type="ECO:0000313" key="1">
    <source>
        <dbReference type="EMBL" id="KAL0318243.1"/>
    </source>
</evidence>
<dbReference type="PANTHER" id="PTHR10775">
    <property type="entry name" value="OS08G0208400 PROTEIN"/>
    <property type="match status" value="1"/>
</dbReference>
<proteinExistence type="predicted"/>
<protein>
    <submittedName>
        <fullName evidence="1">Uncharacterized protein</fullName>
    </submittedName>
</protein>
<reference evidence="1" key="1">
    <citation type="submission" date="2020-06" db="EMBL/GenBank/DDBJ databases">
        <authorList>
            <person name="Li T."/>
            <person name="Hu X."/>
            <person name="Zhang T."/>
            <person name="Song X."/>
            <person name="Zhang H."/>
            <person name="Dai N."/>
            <person name="Sheng W."/>
            <person name="Hou X."/>
            <person name="Wei L."/>
        </authorList>
    </citation>
    <scope>NUCLEOTIDE SEQUENCE</scope>
    <source>
        <strain evidence="1">KEN8</strain>
        <tissue evidence="1">Leaf</tissue>
    </source>
</reference>
<reference evidence="1" key="2">
    <citation type="journal article" date="2024" name="Plant">
        <title>Genomic evolution and insights into agronomic trait innovations of Sesamum species.</title>
        <authorList>
            <person name="Miao H."/>
            <person name="Wang L."/>
            <person name="Qu L."/>
            <person name="Liu H."/>
            <person name="Sun Y."/>
            <person name="Le M."/>
            <person name="Wang Q."/>
            <person name="Wei S."/>
            <person name="Zheng Y."/>
            <person name="Lin W."/>
            <person name="Duan Y."/>
            <person name="Cao H."/>
            <person name="Xiong S."/>
            <person name="Wang X."/>
            <person name="Wei L."/>
            <person name="Li C."/>
            <person name="Ma Q."/>
            <person name="Ju M."/>
            <person name="Zhao R."/>
            <person name="Li G."/>
            <person name="Mu C."/>
            <person name="Tian Q."/>
            <person name="Mei H."/>
            <person name="Zhang T."/>
            <person name="Gao T."/>
            <person name="Zhang H."/>
        </authorList>
    </citation>
    <scope>NUCLEOTIDE SEQUENCE</scope>
    <source>
        <strain evidence="1">KEN8</strain>
    </source>
</reference>
<organism evidence="1">
    <name type="scientific">Sesamum calycinum</name>
    <dbReference type="NCBI Taxonomy" id="2727403"/>
    <lineage>
        <taxon>Eukaryota</taxon>
        <taxon>Viridiplantae</taxon>
        <taxon>Streptophyta</taxon>
        <taxon>Embryophyta</taxon>
        <taxon>Tracheophyta</taxon>
        <taxon>Spermatophyta</taxon>
        <taxon>Magnoliopsida</taxon>
        <taxon>eudicotyledons</taxon>
        <taxon>Gunneridae</taxon>
        <taxon>Pentapetalae</taxon>
        <taxon>asterids</taxon>
        <taxon>lamiids</taxon>
        <taxon>Lamiales</taxon>
        <taxon>Pedaliaceae</taxon>
        <taxon>Sesamum</taxon>
    </lineage>
</organism>
<dbReference type="EMBL" id="JACGWM010000022">
    <property type="protein sequence ID" value="KAL0318243.1"/>
    <property type="molecule type" value="Genomic_DNA"/>
</dbReference>
<name>A0AAW2LH24_9LAMI</name>